<feature type="region of interest" description="Disordered" evidence="1">
    <location>
        <begin position="1"/>
        <end position="35"/>
    </location>
</feature>
<evidence type="ECO:0000256" key="1">
    <source>
        <dbReference type="SAM" id="MobiDB-lite"/>
    </source>
</evidence>
<organism evidence="2 3">
    <name type="scientific">Popillia japonica</name>
    <name type="common">Japanese beetle</name>
    <dbReference type="NCBI Taxonomy" id="7064"/>
    <lineage>
        <taxon>Eukaryota</taxon>
        <taxon>Metazoa</taxon>
        <taxon>Ecdysozoa</taxon>
        <taxon>Arthropoda</taxon>
        <taxon>Hexapoda</taxon>
        <taxon>Insecta</taxon>
        <taxon>Pterygota</taxon>
        <taxon>Neoptera</taxon>
        <taxon>Endopterygota</taxon>
        <taxon>Coleoptera</taxon>
        <taxon>Polyphaga</taxon>
        <taxon>Scarabaeiformia</taxon>
        <taxon>Scarabaeidae</taxon>
        <taxon>Rutelinae</taxon>
        <taxon>Popillia</taxon>
    </lineage>
</organism>
<keyword evidence="3" id="KW-1185">Reference proteome</keyword>
<dbReference type="Proteomes" id="UP001458880">
    <property type="component" value="Unassembled WGS sequence"/>
</dbReference>
<dbReference type="EMBL" id="JASPKY010000167">
    <property type="protein sequence ID" value="KAK9728746.1"/>
    <property type="molecule type" value="Genomic_DNA"/>
</dbReference>
<proteinExistence type="predicted"/>
<evidence type="ECO:0000313" key="3">
    <source>
        <dbReference type="Proteomes" id="UP001458880"/>
    </source>
</evidence>
<protein>
    <submittedName>
        <fullName evidence="2">Uncharacterized protein</fullName>
    </submittedName>
</protein>
<gene>
    <name evidence="2" type="ORF">QE152_g17049</name>
</gene>
<accession>A0AAW1L5G3</accession>
<sequence length="197" mass="22173">MLPELSVKSSTITPKVRQNKGRPKKSFEGSSQRTKRRIIKPMLTNTSPELLCSVTQNSLTKSGKRTAAQVVGLALTTSARIFKRMKQIHDNPSCCTAKPYSSEEATALSIDTDLGKEDYIYLQKGAKSRGVNIYPPYNVIAKIKKQCYPSKIKITETEVQIPVQDILNHTIERLAYVLCNKMYFSYITTTQVTYLSK</sequence>
<name>A0AAW1L5G3_POPJA</name>
<comment type="caution">
    <text evidence="2">The sequence shown here is derived from an EMBL/GenBank/DDBJ whole genome shotgun (WGS) entry which is preliminary data.</text>
</comment>
<reference evidence="2 3" key="1">
    <citation type="journal article" date="2024" name="BMC Genomics">
        <title>De novo assembly and annotation of Popillia japonica's genome with initial clues to its potential as an invasive pest.</title>
        <authorList>
            <person name="Cucini C."/>
            <person name="Boschi S."/>
            <person name="Funari R."/>
            <person name="Cardaioli E."/>
            <person name="Iannotti N."/>
            <person name="Marturano G."/>
            <person name="Paoli F."/>
            <person name="Bruttini M."/>
            <person name="Carapelli A."/>
            <person name="Frati F."/>
            <person name="Nardi F."/>
        </authorList>
    </citation>
    <scope>NUCLEOTIDE SEQUENCE [LARGE SCALE GENOMIC DNA]</scope>
    <source>
        <strain evidence="2">DMR45628</strain>
    </source>
</reference>
<dbReference type="AlphaFoldDB" id="A0AAW1L5G3"/>
<evidence type="ECO:0000313" key="2">
    <source>
        <dbReference type="EMBL" id="KAK9728746.1"/>
    </source>
</evidence>